<dbReference type="STRING" id="77586.A0A0D9Y039"/>
<reference evidence="1" key="3">
    <citation type="submission" date="2015-04" db="UniProtKB">
        <authorList>
            <consortium name="EnsemblPlants"/>
        </authorList>
    </citation>
    <scope>IDENTIFICATION</scope>
</reference>
<dbReference type="EnsemblPlants" id="LPERR12G12280.1">
    <property type="protein sequence ID" value="LPERR12G12280.1"/>
    <property type="gene ID" value="LPERR12G12280"/>
</dbReference>
<reference evidence="2" key="2">
    <citation type="submission" date="2013-12" db="EMBL/GenBank/DDBJ databases">
        <authorList>
            <person name="Yu Y."/>
            <person name="Lee S."/>
            <person name="de Baynast K."/>
            <person name="Wissotski M."/>
            <person name="Liu L."/>
            <person name="Talag J."/>
            <person name="Goicoechea J."/>
            <person name="Angelova A."/>
            <person name="Jetty R."/>
            <person name="Kudrna D."/>
            <person name="Golser W."/>
            <person name="Rivera L."/>
            <person name="Zhang J."/>
            <person name="Wing R."/>
        </authorList>
    </citation>
    <scope>NUCLEOTIDE SEQUENCE</scope>
</reference>
<organism evidence="1 2">
    <name type="scientific">Leersia perrieri</name>
    <dbReference type="NCBI Taxonomy" id="77586"/>
    <lineage>
        <taxon>Eukaryota</taxon>
        <taxon>Viridiplantae</taxon>
        <taxon>Streptophyta</taxon>
        <taxon>Embryophyta</taxon>
        <taxon>Tracheophyta</taxon>
        <taxon>Spermatophyta</taxon>
        <taxon>Magnoliopsida</taxon>
        <taxon>Liliopsida</taxon>
        <taxon>Poales</taxon>
        <taxon>Poaceae</taxon>
        <taxon>BOP clade</taxon>
        <taxon>Oryzoideae</taxon>
        <taxon>Oryzeae</taxon>
        <taxon>Oryzinae</taxon>
        <taxon>Leersia</taxon>
    </lineage>
</organism>
<protein>
    <submittedName>
        <fullName evidence="1">Uncharacterized protein</fullName>
    </submittedName>
</protein>
<sequence length="207" mass="22832">MALMLQILSEILDYGEEKASSFSTEDEDIERQEVDVSEFNGKKYVSSSKQQYDGKLQAALLSLCVMICNTMISADTDLGLLFNKIGTGDGGDHTFNFVRNLKEMVERISSHRTAESLAILKLTTNMVTSMMQHRGSYANDELDSLMVALSNASKALSVIDGSMVFASQQDDGTMTRKTAKTLASLVKEAQELVDEQKKNHFLDIVPA</sequence>
<keyword evidence="2" id="KW-1185">Reference proteome</keyword>
<dbReference type="HOGENOM" id="CLU_1328056_0_0_1"/>
<dbReference type="PANTHER" id="PTHR33115:SF22">
    <property type="entry name" value="OS12G0449900 PROTEIN"/>
    <property type="match status" value="1"/>
</dbReference>
<evidence type="ECO:0000313" key="1">
    <source>
        <dbReference type="EnsemblPlants" id="LPERR12G12280.1"/>
    </source>
</evidence>
<dbReference type="Proteomes" id="UP000032180">
    <property type="component" value="Chromosome 12"/>
</dbReference>
<proteinExistence type="predicted"/>
<dbReference type="AlphaFoldDB" id="A0A0D9Y039"/>
<evidence type="ECO:0000313" key="2">
    <source>
        <dbReference type="Proteomes" id="UP000032180"/>
    </source>
</evidence>
<name>A0A0D9Y039_9ORYZ</name>
<dbReference type="Gramene" id="LPERR12G12280.1">
    <property type="protein sequence ID" value="LPERR12G12280.1"/>
    <property type="gene ID" value="LPERR12G12280"/>
</dbReference>
<dbReference type="PANTHER" id="PTHR33115">
    <property type="entry name" value="ARM REPEAT SUPERFAMILY PROTEIN"/>
    <property type="match status" value="1"/>
</dbReference>
<accession>A0A0D9Y039</accession>
<reference evidence="1 2" key="1">
    <citation type="submission" date="2012-08" db="EMBL/GenBank/DDBJ databases">
        <title>Oryza genome evolution.</title>
        <authorList>
            <person name="Wing R.A."/>
        </authorList>
    </citation>
    <scope>NUCLEOTIDE SEQUENCE</scope>
</reference>